<protein>
    <submittedName>
        <fullName evidence="7">Zinc ABC transporter substrate-binding protein</fullName>
    </submittedName>
</protein>
<dbReference type="Gene3D" id="3.40.50.1980">
    <property type="entry name" value="Nitrogenase molybdenum iron protein domain"/>
    <property type="match status" value="2"/>
</dbReference>
<keyword evidence="2 5" id="KW-0813">Transport</keyword>
<dbReference type="PROSITE" id="PS51257">
    <property type="entry name" value="PROKAR_LIPOPROTEIN"/>
    <property type="match status" value="1"/>
</dbReference>
<evidence type="ECO:0000313" key="7">
    <source>
        <dbReference type="EMBL" id="MDK6275428.1"/>
    </source>
</evidence>
<organism evidence="7 8">
    <name type="scientific">Pseudoglutamicibacter cumminsii</name>
    <dbReference type="NCBI Taxonomy" id="156979"/>
    <lineage>
        <taxon>Bacteria</taxon>
        <taxon>Bacillati</taxon>
        <taxon>Actinomycetota</taxon>
        <taxon>Actinomycetes</taxon>
        <taxon>Micrococcales</taxon>
        <taxon>Micrococcaceae</taxon>
        <taxon>Pseudoglutamicibacter</taxon>
    </lineage>
</organism>
<feature type="signal peptide" evidence="6">
    <location>
        <begin position="1"/>
        <end position="20"/>
    </location>
</feature>
<feature type="chain" id="PRO_5042927858" evidence="6">
    <location>
        <begin position="21"/>
        <end position="334"/>
    </location>
</feature>
<dbReference type="AlphaFoldDB" id="A0AAP4FEY4"/>
<dbReference type="Proteomes" id="UP001240483">
    <property type="component" value="Unassembled WGS sequence"/>
</dbReference>
<dbReference type="GO" id="GO:0030313">
    <property type="term" value="C:cell envelope"/>
    <property type="evidence" value="ECO:0007669"/>
    <property type="project" value="UniProtKB-SubCell"/>
</dbReference>
<dbReference type="InterPro" id="IPR006128">
    <property type="entry name" value="Lipoprotein_PsaA-like"/>
</dbReference>
<comment type="subcellular location">
    <subcellularLocation>
        <location evidence="1">Cell envelope</location>
    </subcellularLocation>
</comment>
<evidence type="ECO:0000256" key="2">
    <source>
        <dbReference type="ARBA" id="ARBA00022448"/>
    </source>
</evidence>
<dbReference type="Pfam" id="PF01297">
    <property type="entry name" value="ZnuA"/>
    <property type="match status" value="1"/>
</dbReference>
<reference evidence="7" key="1">
    <citation type="submission" date="2023-05" db="EMBL/GenBank/DDBJ databases">
        <title>Cataloging the Phylogenetic Diversity of Human Bladder Bacteria.</title>
        <authorList>
            <person name="Du J."/>
        </authorList>
    </citation>
    <scope>NUCLEOTIDE SEQUENCE</scope>
    <source>
        <strain evidence="7">UMB9978</strain>
    </source>
</reference>
<dbReference type="EMBL" id="JASODW010000007">
    <property type="protein sequence ID" value="MDK6275428.1"/>
    <property type="molecule type" value="Genomic_DNA"/>
</dbReference>
<evidence type="ECO:0000256" key="3">
    <source>
        <dbReference type="ARBA" id="ARBA00022723"/>
    </source>
</evidence>
<dbReference type="PRINTS" id="PR00691">
    <property type="entry name" value="ADHESINB"/>
</dbReference>
<evidence type="ECO:0000256" key="6">
    <source>
        <dbReference type="SAM" id="SignalP"/>
    </source>
</evidence>
<evidence type="ECO:0000313" key="8">
    <source>
        <dbReference type="Proteomes" id="UP001240483"/>
    </source>
</evidence>
<dbReference type="PRINTS" id="PR00690">
    <property type="entry name" value="ADHESNFAMILY"/>
</dbReference>
<keyword evidence="4 6" id="KW-0732">Signal</keyword>
<dbReference type="InterPro" id="IPR050492">
    <property type="entry name" value="Bact_metal-bind_prot9"/>
</dbReference>
<dbReference type="RefSeq" id="WP_285333275.1">
    <property type="nucleotide sequence ID" value="NZ_JASODW010000007.1"/>
</dbReference>
<evidence type="ECO:0000256" key="5">
    <source>
        <dbReference type="RuleBase" id="RU003512"/>
    </source>
</evidence>
<name>A0AAP4FEY4_9MICC</name>
<comment type="caution">
    <text evidence="7">The sequence shown here is derived from an EMBL/GenBank/DDBJ whole genome shotgun (WGS) entry which is preliminary data.</text>
</comment>
<evidence type="ECO:0000256" key="1">
    <source>
        <dbReference type="ARBA" id="ARBA00004196"/>
    </source>
</evidence>
<dbReference type="PANTHER" id="PTHR42953:SF1">
    <property type="entry name" value="METAL-BINDING PROTEIN HI_0362-RELATED"/>
    <property type="match status" value="1"/>
</dbReference>
<dbReference type="GO" id="GO:0046872">
    <property type="term" value="F:metal ion binding"/>
    <property type="evidence" value="ECO:0007669"/>
    <property type="project" value="UniProtKB-KW"/>
</dbReference>
<gene>
    <name evidence="7" type="ORF">QP116_06720</name>
</gene>
<dbReference type="GO" id="GO:0007155">
    <property type="term" value="P:cell adhesion"/>
    <property type="evidence" value="ECO:0007669"/>
    <property type="project" value="InterPro"/>
</dbReference>
<dbReference type="SUPFAM" id="SSF53807">
    <property type="entry name" value="Helical backbone' metal receptor"/>
    <property type="match status" value="1"/>
</dbReference>
<keyword evidence="3" id="KW-0479">Metal-binding</keyword>
<evidence type="ECO:0000256" key="4">
    <source>
        <dbReference type="ARBA" id="ARBA00022729"/>
    </source>
</evidence>
<accession>A0AAP4FEY4</accession>
<sequence>MTRKVSLKAVFAAIAVALLAVTGCSVVPRDDGEAASGFGGEGTLNVVTSFSVLEDMARQIGGEHVNVYNLVPVGQDPHEYELRPADTTHAQDADLLISSGMNLEGGNDGWISRLMTAVNLDASQHVEATRGVKPLYITDGIQITDGVALDEAADADEDEVNPHVFVDPANGAKMAENVAEALIRADPEHAAEYRANRDAYVGRINELAGSYDELFAGVAERDRIIVTSERAFQYLAKRYGLAEGYIWLIDTEDAGSPEQLKRAVDFVREHRPRALFVETNVNQRPMETVSEETGVPIAGTLYSDELGAPGTPAGTYIGFLEHNLESLTRGLGEQ</sequence>
<proteinExistence type="inferred from homology"/>
<dbReference type="InterPro" id="IPR006127">
    <property type="entry name" value="ZnuA-like"/>
</dbReference>
<comment type="similarity">
    <text evidence="5">Belongs to the bacterial solute-binding protein 9 family.</text>
</comment>
<dbReference type="GO" id="GO:0030001">
    <property type="term" value="P:metal ion transport"/>
    <property type="evidence" value="ECO:0007669"/>
    <property type="project" value="InterPro"/>
</dbReference>
<dbReference type="PANTHER" id="PTHR42953">
    <property type="entry name" value="HIGH-AFFINITY ZINC UPTAKE SYSTEM PROTEIN ZNUA-RELATED"/>
    <property type="match status" value="1"/>
</dbReference>
<dbReference type="InterPro" id="IPR006129">
    <property type="entry name" value="AdhesinB"/>
</dbReference>